<dbReference type="InterPro" id="IPR016166">
    <property type="entry name" value="FAD-bd_PCMH"/>
</dbReference>
<evidence type="ECO:0000313" key="7">
    <source>
        <dbReference type="EMBL" id="MYN03199.1"/>
    </source>
</evidence>
<dbReference type="InterPro" id="IPR050416">
    <property type="entry name" value="FAD-linked_Oxidoreductase"/>
</dbReference>
<organism evidence="7 8">
    <name type="scientific">Pseudoduganella guangdongensis</name>
    <dbReference type="NCBI Taxonomy" id="2692179"/>
    <lineage>
        <taxon>Bacteria</taxon>
        <taxon>Pseudomonadati</taxon>
        <taxon>Pseudomonadota</taxon>
        <taxon>Betaproteobacteria</taxon>
        <taxon>Burkholderiales</taxon>
        <taxon>Oxalobacteraceae</taxon>
        <taxon>Telluria group</taxon>
        <taxon>Pseudoduganella</taxon>
    </lineage>
</organism>
<dbReference type="SUPFAM" id="SSF56176">
    <property type="entry name" value="FAD-binding/transporter-associated domain-like"/>
    <property type="match status" value="1"/>
</dbReference>
<comment type="caution">
    <text evidence="7">The sequence shown here is derived from an EMBL/GenBank/DDBJ whole genome shotgun (WGS) entry which is preliminary data.</text>
</comment>
<evidence type="ECO:0000256" key="3">
    <source>
        <dbReference type="ARBA" id="ARBA00022630"/>
    </source>
</evidence>
<keyword evidence="5" id="KW-0560">Oxidoreductase</keyword>
<dbReference type="RefSeq" id="WP_161026176.1">
    <property type="nucleotide sequence ID" value="NZ_WWCJ01000009.1"/>
</dbReference>
<dbReference type="AlphaFoldDB" id="A0A6N9HIL6"/>
<name>A0A6N9HIL6_9BURK</name>
<dbReference type="GO" id="GO:0071949">
    <property type="term" value="F:FAD binding"/>
    <property type="evidence" value="ECO:0007669"/>
    <property type="project" value="InterPro"/>
</dbReference>
<evidence type="ECO:0000256" key="4">
    <source>
        <dbReference type="ARBA" id="ARBA00022827"/>
    </source>
</evidence>
<dbReference type="Pfam" id="PF08031">
    <property type="entry name" value="BBE"/>
    <property type="match status" value="1"/>
</dbReference>
<dbReference type="GO" id="GO:0016491">
    <property type="term" value="F:oxidoreductase activity"/>
    <property type="evidence" value="ECO:0007669"/>
    <property type="project" value="UniProtKB-KW"/>
</dbReference>
<dbReference type="InterPro" id="IPR036318">
    <property type="entry name" value="FAD-bd_PCMH-like_sf"/>
</dbReference>
<comment type="cofactor">
    <cofactor evidence="1">
        <name>FAD</name>
        <dbReference type="ChEBI" id="CHEBI:57692"/>
    </cofactor>
</comment>
<proteinExistence type="inferred from homology"/>
<dbReference type="Gene3D" id="3.40.462.20">
    <property type="match status" value="1"/>
</dbReference>
<keyword evidence="3" id="KW-0285">Flavoprotein</keyword>
<dbReference type="InterPro" id="IPR012951">
    <property type="entry name" value="BBE"/>
</dbReference>
<feature type="domain" description="FAD-binding PCMH-type" evidence="6">
    <location>
        <begin position="74"/>
        <end position="243"/>
    </location>
</feature>
<dbReference type="InterPro" id="IPR016167">
    <property type="entry name" value="FAD-bd_PCMH_sub1"/>
</dbReference>
<dbReference type="PROSITE" id="PS51387">
    <property type="entry name" value="FAD_PCMH"/>
    <property type="match status" value="1"/>
</dbReference>
<protein>
    <submittedName>
        <fullName evidence="7">FAD-binding protein</fullName>
    </submittedName>
</protein>
<dbReference type="Proteomes" id="UP000448575">
    <property type="component" value="Unassembled WGS sequence"/>
</dbReference>
<reference evidence="7 8" key="1">
    <citation type="submission" date="2019-12" db="EMBL/GenBank/DDBJ databases">
        <title>Novel species isolated from a subtropical stream in China.</title>
        <authorList>
            <person name="Lu H."/>
        </authorList>
    </citation>
    <scope>NUCLEOTIDE SEQUENCE [LARGE SCALE GENOMIC DNA]</scope>
    <source>
        <strain evidence="7 8">DS3</strain>
    </source>
</reference>
<comment type="similarity">
    <text evidence="2">Belongs to the oxygen-dependent FAD-linked oxidoreductase family.</text>
</comment>
<dbReference type="Pfam" id="PF01565">
    <property type="entry name" value="FAD_binding_4"/>
    <property type="match status" value="1"/>
</dbReference>
<gene>
    <name evidence="7" type="ORF">GTP41_13970</name>
</gene>
<keyword evidence="8" id="KW-1185">Reference proteome</keyword>
<dbReference type="PROSITE" id="PS51257">
    <property type="entry name" value="PROKAR_LIPOPROTEIN"/>
    <property type="match status" value="1"/>
</dbReference>
<dbReference type="Gene3D" id="3.30.43.10">
    <property type="entry name" value="Uridine Diphospho-n-acetylenolpyruvylglucosamine Reductase, domain 2"/>
    <property type="match status" value="1"/>
</dbReference>
<dbReference type="InterPro" id="IPR006094">
    <property type="entry name" value="Oxid_FAD_bind_N"/>
</dbReference>
<dbReference type="InterPro" id="IPR016169">
    <property type="entry name" value="FAD-bd_PCMH_sub2"/>
</dbReference>
<keyword evidence="4" id="KW-0274">FAD</keyword>
<evidence type="ECO:0000256" key="2">
    <source>
        <dbReference type="ARBA" id="ARBA00005466"/>
    </source>
</evidence>
<evidence type="ECO:0000256" key="5">
    <source>
        <dbReference type="ARBA" id="ARBA00023002"/>
    </source>
</evidence>
<evidence type="ECO:0000256" key="1">
    <source>
        <dbReference type="ARBA" id="ARBA00001974"/>
    </source>
</evidence>
<dbReference type="PANTHER" id="PTHR42973">
    <property type="entry name" value="BINDING OXIDOREDUCTASE, PUTATIVE (AFU_ORTHOLOGUE AFUA_1G17690)-RELATED"/>
    <property type="match status" value="1"/>
</dbReference>
<dbReference type="Gene3D" id="3.30.465.10">
    <property type="match status" value="1"/>
</dbReference>
<evidence type="ECO:0000259" key="6">
    <source>
        <dbReference type="PROSITE" id="PS51387"/>
    </source>
</evidence>
<sequence>MDRRRFLELAGGSTAALLAGCGGGGSSGTAPPPLTPGDPGLNWSGLASSLKGQLLRPSDPGYVAASLLANTHFDNIKPAAIIKCASVDDVKAGLAFVRANKLAVTPRCGGHSWAGTSTTTGVVLNVTPMNAIQVNADGTARIGAGARLAEVYDALIAKGVCIPSGTCLTVGIAGITLGGGIGILDRQYGLTCDNLLAAQVVTADGRVLTCDAATEPELFWALRGGGGGNFGVATSFTFKTHPIQDITVARADFRFQDFAAVFDAWQRWPQSLPDNIWGQVYVQFGPGAAAGTVSAYCLGGAALLQPHWDAFLAATGVPRAHLSTSINQMPYRDVAWSMCAGDTPAQCSVSGSTPEGRKTRYDSLLSSDFFNELLPAAGIAALGQAVLDAGAGGIAGSYIFDHMGGAISRIAPDATAFAHRKALFSLEYATWPNRGVYDTAYPNRMRGKMKAWSSGGAYVNYLDPLLADWQSAYYGANYARLARVKKQYDPERVFNMPQGVQPA</sequence>
<evidence type="ECO:0000313" key="8">
    <source>
        <dbReference type="Proteomes" id="UP000448575"/>
    </source>
</evidence>
<accession>A0A6N9HIL6</accession>
<dbReference type="PANTHER" id="PTHR42973:SF39">
    <property type="entry name" value="FAD-BINDING PCMH-TYPE DOMAIN-CONTAINING PROTEIN"/>
    <property type="match status" value="1"/>
</dbReference>
<dbReference type="EMBL" id="WWCJ01000009">
    <property type="protein sequence ID" value="MYN03199.1"/>
    <property type="molecule type" value="Genomic_DNA"/>
</dbReference>